<dbReference type="EMBL" id="BARV01018025">
    <property type="protein sequence ID" value="GAI30040.1"/>
    <property type="molecule type" value="Genomic_DNA"/>
</dbReference>
<feature type="non-terminal residue" evidence="2">
    <location>
        <position position="1"/>
    </location>
</feature>
<organism evidence="2">
    <name type="scientific">marine sediment metagenome</name>
    <dbReference type="NCBI Taxonomy" id="412755"/>
    <lineage>
        <taxon>unclassified sequences</taxon>
        <taxon>metagenomes</taxon>
        <taxon>ecological metagenomes</taxon>
    </lineage>
</organism>
<feature type="non-terminal residue" evidence="2">
    <location>
        <position position="280"/>
    </location>
</feature>
<dbReference type="PROSITE" id="PS50853">
    <property type="entry name" value="FN3"/>
    <property type="match status" value="1"/>
</dbReference>
<comment type="caution">
    <text evidence="2">The sequence shown here is derived from an EMBL/GenBank/DDBJ whole genome shotgun (WGS) entry which is preliminary data.</text>
</comment>
<sequence>TTPDSLESPASDPSIIVYTWIEEVEGIEFIVYSSSIEARTKNSFTNLSSGESGVIIYNVTESTNSDWRKTTDYWEGPDDLFPNTTYSFKANSRNQAGVENGETILYATSTLCNTPSTPELLKVHISSVSLKINTNSNTPWTKYSIKVSSTGITKYLQQNNALGDTAVYRDTATWTDNIWVEGLTSNTTYTFSVNAKNSNGVTTTYSLLTTTVTLANPPANAGHDNATQTKVSITWTWDSGGNQKEFYAWTASSDTGWTSSVNWLLGDLGTNTSYLLQVKA</sequence>
<accession>X1NTD7</accession>
<dbReference type="AlphaFoldDB" id="X1NTD7"/>
<proteinExistence type="predicted"/>
<evidence type="ECO:0000259" key="1">
    <source>
        <dbReference type="PROSITE" id="PS50853"/>
    </source>
</evidence>
<dbReference type="InterPro" id="IPR013783">
    <property type="entry name" value="Ig-like_fold"/>
</dbReference>
<feature type="domain" description="Fibronectin type-III" evidence="1">
    <location>
        <begin position="114"/>
        <end position="218"/>
    </location>
</feature>
<gene>
    <name evidence="2" type="ORF">S06H3_30597</name>
</gene>
<dbReference type="InterPro" id="IPR003961">
    <property type="entry name" value="FN3_dom"/>
</dbReference>
<reference evidence="2" key="1">
    <citation type="journal article" date="2014" name="Front. Microbiol.">
        <title>High frequency of phylogenetically diverse reductive dehalogenase-homologous genes in deep subseafloor sedimentary metagenomes.</title>
        <authorList>
            <person name="Kawai M."/>
            <person name="Futagami T."/>
            <person name="Toyoda A."/>
            <person name="Takaki Y."/>
            <person name="Nishi S."/>
            <person name="Hori S."/>
            <person name="Arai W."/>
            <person name="Tsubouchi T."/>
            <person name="Morono Y."/>
            <person name="Uchiyama I."/>
            <person name="Ito T."/>
            <person name="Fujiyama A."/>
            <person name="Inagaki F."/>
            <person name="Takami H."/>
        </authorList>
    </citation>
    <scope>NUCLEOTIDE SEQUENCE</scope>
    <source>
        <strain evidence="2">Expedition CK06-06</strain>
    </source>
</reference>
<protein>
    <recommendedName>
        <fullName evidence="1">Fibronectin type-III domain-containing protein</fullName>
    </recommendedName>
</protein>
<name>X1NTD7_9ZZZZ</name>
<dbReference type="SUPFAM" id="SSF49265">
    <property type="entry name" value="Fibronectin type III"/>
    <property type="match status" value="1"/>
</dbReference>
<dbReference type="Gene3D" id="2.60.40.10">
    <property type="entry name" value="Immunoglobulins"/>
    <property type="match status" value="1"/>
</dbReference>
<dbReference type="CDD" id="cd00063">
    <property type="entry name" value="FN3"/>
    <property type="match status" value="1"/>
</dbReference>
<dbReference type="InterPro" id="IPR036116">
    <property type="entry name" value="FN3_sf"/>
</dbReference>
<evidence type="ECO:0000313" key="2">
    <source>
        <dbReference type="EMBL" id="GAI30040.1"/>
    </source>
</evidence>